<sequence length="163" mass="18644">MTVLQSIKDIEELTLTVTAEFDAGIERVWLLWTDPRRLERWWGPPTWPATFERHEPVEGGRSAYVMTGPDGEQARGWWRVTRVEEPSRFDFEDGFADERGDPVDAMGVTRATVVLDEVAPGRTRMILSSRFESVEQLEQMIEMGMEEGLRQAMSQIDAILLEG</sequence>
<evidence type="ECO:0000313" key="4">
    <source>
        <dbReference type="Proteomes" id="UP000077071"/>
    </source>
</evidence>
<dbReference type="Pfam" id="PF08327">
    <property type="entry name" value="AHSA1"/>
    <property type="match status" value="1"/>
</dbReference>
<comment type="similarity">
    <text evidence="1">Belongs to the AHA1 family.</text>
</comment>
<evidence type="ECO:0000259" key="2">
    <source>
        <dbReference type="Pfam" id="PF08327"/>
    </source>
</evidence>
<dbReference type="EMBL" id="CP015515">
    <property type="protein sequence ID" value="AND16207.1"/>
    <property type="molecule type" value="Genomic_DNA"/>
</dbReference>
<dbReference type="Proteomes" id="UP000077071">
    <property type="component" value="Chromosome"/>
</dbReference>
<dbReference type="InterPro" id="IPR013538">
    <property type="entry name" value="ASHA1/2-like_C"/>
</dbReference>
<dbReference type="OrthoDB" id="3365660at2"/>
<gene>
    <name evidence="3" type="ORF">A6122_1058</name>
</gene>
<dbReference type="STRING" id="33888.A6122_1058"/>
<evidence type="ECO:0000313" key="3">
    <source>
        <dbReference type="EMBL" id="AND16207.1"/>
    </source>
</evidence>
<evidence type="ECO:0000256" key="1">
    <source>
        <dbReference type="ARBA" id="ARBA00006817"/>
    </source>
</evidence>
<keyword evidence="4" id="KW-1185">Reference proteome</keyword>
<proteinExistence type="inferred from homology"/>
<feature type="domain" description="Activator of Hsp90 ATPase homologue 1/2-like C-terminal" evidence="2">
    <location>
        <begin position="23"/>
        <end position="160"/>
    </location>
</feature>
<dbReference type="Gene3D" id="3.30.530.20">
    <property type="match status" value="1"/>
</dbReference>
<organism evidence="3 4">
    <name type="scientific">Rathayibacter tritici</name>
    <dbReference type="NCBI Taxonomy" id="33888"/>
    <lineage>
        <taxon>Bacteria</taxon>
        <taxon>Bacillati</taxon>
        <taxon>Actinomycetota</taxon>
        <taxon>Actinomycetes</taxon>
        <taxon>Micrococcales</taxon>
        <taxon>Microbacteriaceae</taxon>
        <taxon>Rathayibacter</taxon>
    </lineage>
</organism>
<dbReference type="RefSeq" id="WP_068252507.1">
    <property type="nucleotide sequence ID" value="NZ_CP015515.1"/>
</dbReference>
<dbReference type="InterPro" id="IPR023393">
    <property type="entry name" value="START-like_dom_sf"/>
</dbReference>
<dbReference type="KEGG" id="rtn:A6122_1058"/>
<reference evidence="3 4" key="1">
    <citation type="submission" date="2016-05" db="EMBL/GenBank/DDBJ databases">
        <title>Complete genome sequence of Rathayibacter tritici NCPPB 1953.</title>
        <authorList>
            <person name="Park J."/>
            <person name="Lee H.-H."/>
            <person name="Lee S.-W."/>
            <person name="Seo Y.-S."/>
        </authorList>
    </citation>
    <scope>NUCLEOTIDE SEQUENCE [LARGE SCALE GENOMIC DNA]</scope>
    <source>
        <strain evidence="3 4">NCPPB 1953</strain>
    </source>
</reference>
<dbReference type="SUPFAM" id="SSF55961">
    <property type="entry name" value="Bet v1-like"/>
    <property type="match status" value="1"/>
</dbReference>
<dbReference type="PATRIC" id="fig|33888.3.peg.1166"/>
<dbReference type="AlphaFoldDB" id="A0A160KS44"/>
<dbReference type="CDD" id="cd07814">
    <property type="entry name" value="SRPBCC_CalC_Aha1-like"/>
    <property type="match status" value="1"/>
</dbReference>
<protein>
    <submittedName>
        <fullName evidence="3">Polyketide cyclase</fullName>
    </submittedName>
</protein>
<name>A0A160KS44_9MICO</name>
<accession>A0A160KS44</accession>